<accession>A0A9P6B2X0</accession>
<dbReference type="Gene3D" id="3.40.50.10440">
    <property type="entry name" value="Dihydroxyacetone kinase, domain 1"/>
    <property type="match status" value="1"/>
</dbReference>
<feature type="binding site" evidence="12">
    <location>
        <begin position="56"/>
        <end position="59"/>
    </location>
    <ligand>
        <name>substrate</name>
    </ligand>
</feature>
<dbReference type="InterPro" id="IPR004007">
    <property type="entry name" value="DhaL_dom"/>
</dbReference>
<dbReference type="InterPro" id="IPR012734">
    <property type="entry name" value="DhaK_ATP"/>
</dbReference>
<comment type="catalytic activity">
    <reaction evidence="9">
        <text>D-glyceraldehyde + ATP = D-glyceraldehyde 3-phosphate + ADP + H(+)</text>
        <dbReference type="Rhea" id="RHEA:13941"/>
        <dbReference type="ChEBI" id="CHEBI:15378"/>
        <dbReference type="ChEBI" id="CHEBI:17378"/>
        <dbReference type="ChEBI" id="CHEBI:30616"/>
        <dbReference type="ChEBI" id="CHEBI:59776"/>
        <dbReference type="ChEBI" id="CHEBI:456216"/>
        <dbReference type="EC" id="2.7.1.28"/>
    </reaction>
</comment>
<feature type="domain" description="DhaK" evidence="15">
    <location>
        <begin position="11"/>
        <end position="364"/>
    </location>
</feature>
<dbReference type="PROSITE" id="PS51480">
    <property type="entry name" value="DHAL"/>
    <property type="match status" value="1"/>
</dbReference>
<dbReference type="Gene3D" id="3.30.1180.20">
    <property type="entry name" value="Dihydroxyacetone kinase, domain 2"/>
    <property type="match status" value="1"/>
</dbReference>
<comment type="pathway">
    <text evidence="2">Polyol metabolism; glycerol fermentation; glycerone phosphate from glycerol (oxidative route): step 2/2.</text>
</comment>
<dbReference type="PANTHER" id="PTHR28629">
    <property type="entry name" value="TRIOKINASE/FMN CYCLASE"/>
    <property type="match status" value="1"/>
</dbReference>
<feature type="region of interest" description="Disordered" evidence="13">
    <location>
        <begin position="365"/>
        <end position="395"/>
    </location>
</feature>
<dbReference type="Pfam" id="PF02733">
    <property type="entry name" value="Dak1"/>
    <property type="match status" value="1"/>
</dbReference>
<dbReference type="InterPro" id="IPR036117">
    <property type="entry name" value="DhaL_dom_sf"/>
</dbReference>
<evidence type="ECO:0000313" key="16">
    <source>
        <dbReference type="EMBL" id="KAF9516686.1"/>
    </source>
</evidence>
<dbReference type="PANTHER" id="PTHR28629:SF14">
    <property type="entry name" value="DIHYDROXYACETONE KINASE 1"/>
    <property type="match status" value="1"/>
</dbReference>
<feature type="active site" description="Tele-hemiaminal-histidine intermediate" evidence="11">
    <location>
        <position position="229"/>
    </location>
</feature>
<evidence type="ECO:0000256" key="12">
    <source>
        <dbReference type="PIRSR" id="PIRSR612734-2"/>
    </source>
</evidence>
<feature type="binding site" evidence="12">
    <location>
        <position position="109"/>
    </location>
    <ligand>
        <name>substrate</name>
    </ligand>
</feature>
<dbReference type="OrthoDB" id="1724672at2759"/>
<evidence type="ECO:0008006" key="18">
    <source>
        <dbReference type="Google" id="ProtNLM"/>
    </source>
</evidence>
<dbReference type="FunFam" id="3.30.1180.20:FF:000001">
    <property type="entry name" value="Dihydroxyacetone kinase 1"/>
    <property type="match status" value="1"/>
</dbReference>
<dbReference type="PROSITE" id="PS51481">
    <property type="entry name" value="DHAK"/>
    <property type="match status" value="1"/>
</dbReference>
<dbReference type="SMART" id="SM01120">
    <property type="entry name" value="Dak2"/>
    <property type="match status" value="1"/>
</dbReference>
<gene>
    <name evidence="16" type="ORF">BS47DRAFT_1327214</name>
</gene>
<protein>
    <recommendedName>
        <fullName evidence="18">Dihydroxyacetone kinase</fullName>
    </recommendedName>
</protein>
<evidence type="ECO:0000256" key="10">
    <source>
        <dbReference type="ARBA" id="ARBA00048898"/>
    </source>
</evidence>
<evidence type="ECO:0000256" key="9">
    <source>
        <dbReference type="ARBA" id="ARBA00047974"/>
    </source>
</evidence>
<dbReference type="InterPro" id="IPR050861">
    <property type="entry name" value="Dihydroxyacetone_Kinase"/>
</dbReference>
<evidence type="ECO:0000256" key="11">
    <source>
        <dbReference type="PIRSR" id="PIRSR612734-1"/>
    </source>
</evidence>
<keyword evidence="6" id="KW-0418">Kinase</keyword>
<dbReference type="SUPFAM" id="SSF82549">
    <property type="entry name" value="DAK1/DegV-like"/>
    <property type="match status" value="1"/>
</dbReference>
<comment type="similarity">
    <text evidence="3">Belongs to the dihydroxyacetone kinase (DAK) family.</text>
</comment>
<dbReference type="FunFam" id="1.25.40.340:FF:000001">
    <property type="entry name" value="Dihydroxyacetone kinase 1"/>
    <property type="match status" value="1"/>
</dbReference>
<dbReference type="Proteomes" id="UP000886523">
    <property type="component" value="Unassembled WGS sequence"/>
</dbReference>
<evidence type="ECO:0000259" key="14">
    <source>
        <dbReference type="PROSITE" id="PS51480"/>
    </source>
</evidence>
<dbReference type="GO" id="GO:0019563">
    <property type="term" value="P:glycerol catabolic process"/>
    <property type="evidence" value="ECO:0007669"/>
    <property type="project" value="TreeGrafter"/>
</dbReference>
<dbReference type="GO" id="GO:0004371">
    <property type="term" value="F:glycerone kinase activity"/>
    <property type="evidence" value="ECO:0007669"/>
    <property type="project" value="UniProtKB-EC"/>
</dbReference>
<dbReference type="GO" id="GO:0005829">
    <property type="term" value="C:cytosol"/>
    <property type="evidence" value="ECO:0007669"/>
    <property type="project" value="TreeGrafter"/>
</dbReference>
<keyword evidence="8" id="KW-0067">ATP-binding</keyword>
<comment type="catalytic activity">
    <reaction evidence="10">
        <text>dihydroxyacetone + ATP = dihydroxyacetone phosphate + ADP + H(+)</text>
        <dbReference type="Rhea" id="RHEA:15773"/>
        <dbReference type="ChEBI" id="CHEBI:15378"/>
        <dbReference type="ChEBI" id="CHEBI:16016"/>
        <dbReference type="ChEBI" id="CHEBI:30616"/>
        <dbReference type="ChEBI" id="CHEBI:57642"/>
        <dbReference type="ChEBI" id="CHEBI:456216"/>
        <dbReference type="EC" id="2.7.1.29"/>
    </reaction>
</comment>
<dbReference type="Gene3D" id="1.25.40.340">
    <property type="match status" value="1"/>
</dbReference>
<evidence type="ECO:0000256" key="6">
    <source>
        <dbReference type="ARBA" id="ARBA00022777"/>
    </source>
</evidence>
<dbReference type="FunFam" id="3.40.50.10440:FF:000001">
    <property type="entry name" value="Dihydroxyacetone kinase, DhaK subunit"/>
    <property type="match status" value="1"/>
</dbReference>
<evidence type="ECO:0000313" key="17">
    <source>
        <dbReference type="Proteomes" id="UP000886523"/>
    </source>
</evidence>
<evidence type="ECO:0000256" key="3">
    <source>
        <dbReference type="ARBA" id="ARBA00008757"/>
    </source>
</evidence>
<keyword evidence="7" id="KW-0319">Glycerol metabolism</keyword>
<dbReference type="InterPro" id="IPR004006">
    <property type="entry name" value="DhaK_dom"/>
</dbReference>
<evidence type="ECO:0000259" key="15">
    <source>
        <dbReference type="PROSITE" id="PS51481"/>
    </source>
</evidence>
<evidence type="ECO:0000256" key="2">
    <source>
        <dbReference type="ARBA" id="ARBA00004778"/>
    </source>
</evidence>
<organism evidence="16 17">
    <name type="scientific">Hydnum rufescens UP504</name>
    <dbReference type="NCBI Taxonomy" id="1448309"/>
    <lineage>
        <taxon>Eukaryota</taxon>
        <taxon>Fungi</taxon>
        <taxon>Dikarya</taxon>
        <taxon>Basidiomycota</taxon>
        <taxon>Agaricomycotina</taxon>
        <taxon>Agaricomycetes</taxon>
        <taxon>Cantharellales</taxon>
        <taxon>Hydnaceae</taxon>
        <taxon>Hydnum</taxon>
    </lineage>
</organism>
<comment type="caution">
    <text evidence="16">The sequence shown here is derived from an EMBL/GenBank/DDBJ whole genome shotgun (WGS) entry which is preliminary data.</text>
</comment>
<reference evidence="16" key="1">
    <citation type="journal article" date="2020" name="Nat. Commun.">
        <title>Large-scale genome sequencing of mycorrhizal fungi provides insights into the early evolution of symbiotic traits.</title>
        <authorList>
            <person name="Miyauchi S."/>
            <person name="Kiss E."/>
            <person name="Kuo A."/>
            <person name="Drula E."/>
            <person name="Kohler A."/>
            <person name="Sanchez-Garcia M."/>
            <person name="Morin E."/>
            <person name="Andreopoulos B."/>
            <person name="Barry K.W."/>
            <person name="Bonito G."/>
            <person name="Buee M."/>
            <person name="Carver A."/>
            <person name="Chen C."/>
            <person name="Cichocki N."/>
            <person name="Clum A."/>
            <person name="Culley D."/>
            <person name="Crous P.W."/>
            <person name="Fauchery L."/>
            <person name="Girlanda M."/>
            <person name="Hayes R.D."/>
            <person name="Keri Z."/>
            <person name="LaButti K."/>
            <person name="Lipzen A."/>
            <person name="Lombard V."/>
            <person name="Magnuson J."/>
            <person name="Maillard F."/>
            <person name="Murat C."/>
            <person name="Nolan M."/>
            <person name="Ohm R.A."/>
            <person name="Pangilinan J."/>
            <person name="Pereira M.F."/>
            <person name="Perotto S."/>
            <person name="Peter M."/>
            <person name="Pfister S."/>
            <person name="Riley R."/>
            <person name="Sitrit Y."/>
            <person name="Stielow J.B."/>
            <person name="Szollosi G."/>
            <person name="Zifcakova L."/>
            <person name="Stursova M."/>
            <person name="Spatafora J.W."/>
            <person name="Tedersoo L."/>
            <person name="Vaario L.M."/>
            <person name="Yamada A."/>
            <person name="Yan M."/>
            <person name="Wang P."/>
            <person name="Xu J."/>
            <person name="Bruns T."/>
            <person name="Baldrian P."/>
            <person name="Vilgalys R."/>
            <person name="Dunand C."/>
            <person name="Henrissat B."/>
            <person name="Grigoriev I.V."/>
            <person name="Hibbett D."/>
            <person name="Nagy L.G."/>
            <person name="Martin F.M."/>
        </authorList>
    </citation>
    <scope>NUCLEOTIDE SEQUENCE</scope>
    <source>
        <strain evidence="16">UP504</strain>
    </source>
</reference>
<dbReference type="Pfam" id="PF02734">
    <property type="entry name" value="Dak2"/>
    <property type="match status" value="1"/>
</dbReference>
<evidence type="ECO:0000256" key="1">
    <source>
        <dbReference type="ARBA" id="ARBA00003264"/>
    </source>
</evidence>
<evidence type="ECO:0000256" key="5">
    <source>
        <dbReference type="ARBA" id="ARBA00022741"/>
    </source>
</evidence>
<name>A0A9P6B2X0_9AGAM</name>
<dbReference type="GO" id="GO:0005524">
    <property type="term" value="F:ATP binding"/>
    <property type="evidence" value="ECO:0007669"/>
    <property type="project" value="UniProtKB-KW"/>
</dbReference>
<evidence type="ECO:0000256" key="4">
    <source>
        <dbReference type="ARBA" id="ARBA00022679"/>
    </source>
</evidence>
<sequence>MSNLHKHLLNAPSQLGLDSLNGLVHLNPALSLDEKHRVVYTRDPALGTVSLISGGGAGHEPAHASFVGAGVLSAAVIGSIFASPTVSQIRQAINLVSRGSSKGILLIVKNYTGDVLHFGLAAEQHRATAHDSESADVRTVIVADDVAVGRTQAGLIGRRGLAGTVLVYKIAGALAHRGGSLDQVEALAKFVAKNIATFGVGLEHCHIPGTEPHASRLAVDELELGMGIHNEPGFARIRPYPTLQKLVARLLNHLTSSIETDPERGFLSPSLQRDGKDQFVLLVNNLGSVSQLEMGGIVKEAVQWLRSHGFIIRRVLSGTYMTSLNMLGFSLTLLLLPRKTLRNIPWSDDDILELLDAPAEVPGWPWHAPSDPSVSSEPTTPPTQEPVPTTHDNLPLLAPSNSGEFVSAISRAATALIAAEPEITHQDTLAGDGDAGLTLKAGGEGILRAIEAKRIAGTNVIADILAIADVVDVNMGGTSGALYSIFFSGLASHLRSFAQDTNPASPEMTFQAWSKASSDALSVLFKYTRARPPSRTLVDPLSAFIEALQTPTPGSTTNSILSHALSEAHEAAQATRHLEAKVGRGSYVDQKALKEQNVPDPGAWGVWVILNALFG</sequence>
<proteinExistence type="inferred from homology"/>
<feature type="domain" description="DhaL" evidence="14">
    <location>
        <begin position="403"/>
        <end position="615"/>
    </location>
</feature>
<feature type="compositionally biased region" description="Low complexity" evidence="13">
    <location>
        <begin position="369"/>
        <end position="378"/>
    </location>
</feature>
<feature type="binding site" evidence="12">
    <location>
        <position position="114"/>
    </location>
    <ligand>
        <name>substrate</name>
    </ligand>
</feature>
<evidence type="ECO:0000256" key="13">
    <source>
        <dbReference type="SAM" id="MobiDB-lite"/>
    </source>
</evidence>
<keyword evidence="4" id="KW-0808">Transferase</keyword>
<keyword evidence="5" id="KW-0547">Nucleotide-binding</keyword>
<dbReference type="AlphaFoldDB" id="A0A9P6B2X0"/>
<dbReference type="GO" id="GO:0050354">
    <property type="term" value="F:triokinase activity"/>
    <property type="evidence" value="ECO:0007669"/>
    <property type="project" value="UniProtKB-EC"/>
</dbReference>
<dbReference type="NCBIfam" id="TIGR02361">
    <property type="entry name" value="dak_ATP"/>
    <property type="match status" value="1"/>
</dbReference>
<comment type="function">
    <text evidence="1">Catalyzes both the phosphorylation of dihydroxyacetone and of glyceraldehyde.</text>
</comment>
<dbReference type="SUPFAM" id="SSF101473">
    <property type="entry name" value="DhaL-like"/>
    <property type="match status" value="1"/>
</dbReference>
<evidence type="ECO:0000256" key="7">
    <source>
        <dbReference type="ARBA" id="ARBA00022798"/>
    </source>
</evidence>
<keyword evidence="17" id="KW-1185">Reference proteome</keyword>
<evidence type="ECO:0000256" key="8">
    <source>
        <dbReference type="ARBA" id="ARBA00022840"/>
    </source>
</evidence>
<dbReference type="EMBL" id="MU128937">
    <property type="protein sequence ID" value="KAF9516686.1"/>
    <property type="molecule type" value="Genomic_DNA"/>
</dbReference>